<dbReference type="Gramene" id="KRG89464">
    <property type="protein sequence ID" value="KRG89464"/>
    <property type="gene ID" value="GLYMA_20G024600"/>
</dbReference>
<evidence type="ECO:0000313" key="2">
    <source>
        <dbReference type="EnsemblPlants" id="KRG89464"/>
    </source>
</evidence>
<accession>K7N0Y6</accession>
<evidence type="ECO:0000313" key="1">
    <source>
        <dbReference type="EMBL" id="KRG89464.1"/>
    </source>
</evidence>
<evidence type="ECO:0000313" key="3">
    <source>
        <dbReference type="Proteomes" id="UP000008827"/>
    </source>
</evidence>
<protein>
    <submittedName>
        <fullName evidence="1 2">Uncharacterized protein</fullName>
    </submittedName>
</protein>
<gene>
    <name evidence="1" type="ORF">GLYMA_20G024600</name>
</gene>
<dbReference type="AlphaFoldDB" id="K7N0Y6"/>
<reference evidence="2" key="2">
    <citation type="submission" date="2018-02" db="UniProtKB">
        <authorList>
            <consortium name="EnsemblPlants"/>
        </authorList>
    </citation>
    <scope>IDENTIFICATION</scope>
    <source>
        <strain evidence="2">Williams 82</strain>
    </source>
</reference>
<dbReference type="EMBL" id="CM000853">
    <property type="protein sequence ID" value="KRG89464.1"/>
    <property type="molecule type" value="Genomic_DNA"/>
</dbReference>
<dbReference type="Proteomes" id="UP000008827">
    <property type="component" value="Chromosome 20"/>
</dbReference>
<dbReference type="InParanoid" id="K7N0Y6"/>
<sequence length="86" mass="10004">MKVVSRFKMTLWFSTSNLLVIVKEERERRVTINVKVFWKLKHSVPTSEIKLAGLSGIMRSFYRCLVPVFQLVEWGTGMKTQSQAII</sequence>
<dbReference type="PaxDb" id="3847-GLYMA20G02960.1"/>
<dbReference type="HOGENOM" id="CLU_2502407_0_0_1"/>
<name>K7N0Y6_SOYBN</name>
<proteinExistence type="predicted"/>
<organism evidence="1">
    <name type="scientific">Glycine max</name>
    <name type="common">Soybean</name>
    <name type="synonym">Glycine hispida</name>
    <dbReference type="NCBI Taxonomy" id="3847"/>
    <lineage>
        <taxon>Eukaryota</taxon>
        <taxon>Viridiplantae</taxon>
        <taxon>Streptophyta</taxon>
        <taxon>Embryophyta</taxon>
        <taxon>Tracheophyta</taxon>
        <taxon>Spermatophyta</taxon>
        <taxon>Magnoliopsida</taxon>
        <taxon>eudicotyledons</taxon>
        <taxon>Gunneridae</taxon>
        <taxon>Pentapetalae</taxon>
        <taxon>rosids</taxon>
        <taxon>fabids</taxon>
        <taxon>Fabales</taxon>
        <taxon>Fabaceae</taxon>
        <taxon>Papilionoideae</taxon>
        <taxon>50 kb inversion clade</taxon>
        <taxon>NPAAA clade</taxon>
        <taxon>indigoferoid/millettioid clade</taxon>
        <taxon>Phaseoleae</taxon>
        <taxon>Glycine</taxon>
        <taxon>Glycine subgen. Soja</taxon>
    </lineage>
</organism>
<reference evidence="1 2" key="1">
    <citation type="journal article" date="2010" name="Nature">
        <title>Genome sequence of the palaeopolyploid soybean.</title>
        <authorList>
            <person name="Schmutz J."/>
            <person name="Cannon S.B."/>
            <person name="Schlueter J."/>
            <person name="Ma J."/>
            <person name="Mitros T."/>
            <person name="Nelson W."/>
            <person name="Hyten D.L."/>
            <person name="Song Q."/>
            <person name="Thelen J.J."/>
            <person name="Cheng J."/>
            <person name="Xu D."/>
            <person name="Hellsten U."/>
            <person name="May G.D."/>
            <person name="Yu Y."/>
            <person name="Sakurai T."/>
            <person name="Umezawa T."/>
            <person name="Bhattacharyya M.K."/>
            <person name="Sandhu D."/>
            <person name="Valliyodan B."/>
            <person name="Lindquist E."/>
            <person name="Peto M."/>
            <person name="Grant D."/>
            <person name="Shu S."/>
            <person name="Goodstein D."/>
            <person name="Barry K."/>
            <person name="Futrell-Griggs M."/>
            <person name="Abernathy B."/>
            <person name="Du J."/>
            <person name="Tian Z."/>
            <person name="Zhu L."/>
            <person name="Gill N."/>
            <person name="Joshi T."/>
            <person name="Libault M."/>
            <person name="Sethuraman A."/>
            <person name="Zhang X.-C."/>
            <person name="Shinozaki K."/>
            <person name="Nguyen H.T."/>
            <person name="Wing R.A."/>
            <person name="Cregan P."/>
            <person name="Specht J."/>
            <person name="Grimwood J."/>
            <person name="Rokhsar D."/>
            <person name="Stacey G."/>
            <person name="Shoemaker R.C."/>
            <person name="Jackson S.A."/>
        </authorList>
    </citation>
    <scope>NUCLEOTIDE SEQUENCE</scope>
    <source>
        <strain evidence="2">cv. Williams 82</strain>
        <tissue evidence="1">Callus</tissue>
    </source>
</reference>
<dbReference type="EnsemblPlants" id="KRG89464">
    <property type="protein sequence ID" value="KRG89464"/>
    <property type="gene ID" value="GLYMA_20G024600"/>
</dbReference>
<keyword evidence="3" id="KW-1185">Reference proteome</keyword>
<reference evidence="1" key="3">
    <citation type="submission" date="2018-07" db="EMBL/GenBank/DDBJ databases">
        <title>WGS assembly of Glycine max.</title>
        <authorList>
            <person name="Schmutz J."/>
            <person name="Cannon S."/>
            <person name="Schlueter J."/>
            <person name="Ma J."/>
            <person name="Mitros T."/>
            <person name="Nelson W."/>
            <person name="Hyten D."/>
            <person name="Song Q."/>
            <person name="Thelen J."/>
            <person name="Cheng J."/>
            <person name="Xu D."/>
            <person name="Hellsten U."/>
            <person name="May G."/>
            <person name="Yu Y."/>
            <person name="Sakurai T."/>
            <person name="Umezawa T."/>
            <person name="Bhattacharyya M."/>
            <person name="Sandhu D."/>
            <person name="Valliyodan B."/>
            <person name="Lindquist E."/>
            <person name="Peto M."/>
            <person name="Grant D."/>
            <person name="Shu S."/>
            <person name="Goodstein D."/>
            <person name="Barry K."/>
            <person name="Futrell-Griggs M."/>
            <person name="Abernathy B."/>
            <person name="Du J."/>
            <person name="Tian Z."/>
            <person name="Zhu L."/>
            <person name="Gill N."/>
            <person name="Joshi T."/>
            <person name="Libault M."/>
            <person name="Sethuraman A."/>
            <person name="Zhang X."/>
            <person name="Shinozaki K."/>
            <person name="Nguyen H."/>
            <person name="Wing R."/>
            <person name="Cregan P."/>
            <person name="Specht J."/>
            <person name="Grimwood J."/>
            <person name="Rokhsar D."/>
            <person name="Stacey G."/>
            <person name="Shoemaker R."/>
            <person name="Jackson S."/>
        </authorList>
    </citation>
    <scope>NUCLEOTIDE SEQUENCE</scope>
    <source>
        <tissue evidence="1">Callus</tissue>
    </source>
</reference>